<keyword evidence="8" id="KW-1185">Reference proteome</keyword>
<evidence type="ECO:0000256" key="3">
    <source>
        <dbReference type="ARBA" id="ARBA00022741"/>
    </source>
</evidence>
<dbReference type="AlphaFoldDB" id="A0AA36IFV9"/>
<evidence type="ECO:0000313" key="7">
    <source>
        <dbReference type="EMBL" id="CAJ1386842.1"/>
    </source>
</evidence>
<protein>
    <recommendedName>
        <fullName evidence="6">Alpha-type protein kinase domain-containing protein</fullName>
    </recommendedName>
</protein>
<comment type="caution">
    <text evidence="7">The sequence shown here is derived from an EMBL/GenBank/DDBJ whole genome shotgun (WGS) entry which is preliminary data.</text>
</comment>
<dbReference type="Proteomes" id="UP001178507">
    <property type="component" value="Unassembled WGS sequence"/>
</dbReference>
<dbReference type="GO" id="GO:0005524">
    <property type="term" value="F:ATP binding"/>
    <property type="evidence" value="ECO:0007669"/>
    <property type="project" value="UniProtKB-KW"/>
</dbReference>
<dbReference type="Pfam" id="PF02816">
    <property type="entry name" value="Alpha_kinase"/>
    <property type="match status" value="1"/>
</dbReference>
<dbReference type="InterPro" id="IPR051852">
    <property type="entry name" value="Alpha-type_PK"/>
</dbReference>
<accession>A0AA36IFV9</accession>
<feature type="domain" description="Alpha-type protein kinase" evidence="6">
    <location>
        <begin position="12"/>
        <end position="307"/>
    </location>
</feature>
<evidence type="ECO:0000256" key="4">
    <source>
        <dbReference type="ARBA" id="ARBA00022777"/>
    </source>
</evidence>
<evidence type="ECO:0000313" key="8">
    <source>
        <dbReference type="Proteomes" id="UP001178507"/>
    </source>
</evidence>
<dbReference type="InterPro" id="IPR038765">
    <property type="entry name" value="Papain-like_cys_pep_sf"/>
</dbReference>
<evidence type="ECO:0000256" key="2">
    <source>
        <dbReference type="ARBA" id="ARBA00022679"/>
    </source>
</evidence>
<keyword evidence="4" id="KW-0418">Kinase</keyword>
<dbReference type="InterPro" id="IPR011009">
    <property type="entry name" value="Kinase-like_dom_sf"/>
</dbReference>
<evidence type="ECO:0000259" key="6">
    <source>
        <dbReference type="PROSITE" id="PS51158"/>
    </source>
</evidence>
<dbReference type="Gene3D" id="3.20.200.10">
    <property type="entry name" value="MHCK/EF2 kinase"/>
    <property type="match status" value="1"/>
</dbReference>
<dbReference type="CDD" id="cd04515">
    <property type="entry name" value="Alpha_kinase"/>
    <property type="match status" value="1"/>
</dbReference>
<dbReference type="SMART" id="SM00811">
    <property type="entry name" value="Alpha_kinase"/>
    <property type="match status" value="1"/>
</dbReference>
<evidence type="ECO:0000256" key="5">
    <source>
        <dbReference type="ARBA" id="ARBA00022840"/>
    </source>
</evidence>
<dbReference type="EMBL" id="CAUJNA010001424">
    <property type="protein sequence ID" value="CAJ1386842.1"/>
    <property type="molecule type" value="Genomic_DNA"/>
</dbReference>
<keyword evidence="3" id="KW-0547">Nucleotide-binding</keyword>
<dbReference type="PANTHER" id="PTHR45992:SF11">
    <property type="entry name" value="ALPHA-TYPE PROTEIN KINASE DOMAIN-CONTAINING PROTEIN"/>
    <property type="match status" value="1"/>
</dbReference>
<organism evidence="7 8">
    <name type="scientific">Effrenium voratum</name>
    <dbReference type="NCBI Taxonomy" id="2562239"/>
    <lineage>
        <taxon>Eukaryota</taxon>
        <taxon>Sar</taxon>
        <taxon>Alveolata</taxon>
        <taxon>Dinophyceae</taxon>
        <taxon>Suessiales</taxon>
        <taxon>Symbiodiniaceae</taxon>
        <taxon>Effrenium</taxon>
    </lineage>
</organism>
<name>A0AA36IFV9_9DINO</name>
<dbReference type="PANTHER" id="PTHR45992">
    <property type="entry name" value="EUKARYOTIC ELONGATION FACTOR 2 KINASE-RELATED"/>
    <property type="match status" value="1"/>
</dbReference>
<dbReference type="Gene3D" id="3.30.200.20">
    <property type="entry name" value="Phosphorylase Kinase, domain 1"/>
    <property type="match status" value="1"/>
</dbReference>
<sequence>MGVTTSKARPLRHQAGEEDYVPSEQFHQVEFEPESFAHGSVREAFKGRIFSKEFEERQIVVPEPGGGWTAVTYQGRKTYPCVAKIFREGEHAEDARKWDQDLLLQSKCEQLAETFNQKFKPSRRIKFAKALLFEVTHRGSTSQVCSRSWATGTIAGVAVRGAFALAAPELAAVAWVASGALGLIGFGLGSKEQPAKVKEGEKILVEPYLNGFFVKVNSNSGKWKDSADARAAQAFSHWTWAHTEGKLLVCDLQGVLQEDGTWLLTDPAAHSRHGGKGPTDLGCVGVHAFFHHHKCNDLCKGLAKPDLPSSPPIIPSVSSTTFSWQMADASLCAHKQEGGTCYAHAAATVVRAAVGRIIGRTPEHFDRMVGRIIKKYGSDGGCTAAVLADECRGLNLRHEFVTCEGAEKALEMGHPILACFWLTKKMWKAFSKFFQDSPFGVLMALPAPGKDVTDGHAVVLMGQKKDAFFLKNSWGPDFASDGFFRVSKGLFDQLETTKYQHVYFLESDLTAQDRKAYRRFQAHERHT</sequence>
<keyword evidence="5" id="KW-0067">ATP-binding</keyword>
<evidence type="ECO:0000256" key="1">
    <source>
        <dbReference type="ARBA" id="ARBA00022527"/>
    </source>
</evidence>
<dbReference type="GO" id="GO:0004674">
    <property type="term" value="F:protein serine/threonine kinase activity"/>
    <property type="evidence" value="ECO:0007669"/>
    <property type="project" value="UniProtKB-KW"/>
</dbReference>
<dbReference type="SUPFAM" id="SSF54001">
    <property type="entry name" value="Cysteine proteinases"/>
    <property type="match status" value="1"/>
</dbReference>
<dbReference type="PROSITE" id="PS51158">
    <property type="entry name" value="ALPHA_KINASE"/>
    <property type="match status" value="1"/>
</dbReference>
<gene>
    <name evidence="7" type="ORF">EVOR1521_LOCUS13034</name>
</gene>
<dbReference type="Gene3D" id="3.90.70.10">
    <property type="entry name" value="Cysteine proteinases"/>
    <property type="match status" value="1"/>
</dbReference>
<dbReference type="InterPro" id="IPR004166">
    <property type="entry name" value="a-kinase_dom"/>
</dbReference>
<keyword evidence="1" id="KW-0723">Serine/threonine-protein kinase</keyword>
<proteinExistence type="predicted"/>
<reference evidence="7" key="1">
    <citation type="submission" date="2023-08" db="EMBL/GenBank/DDBJ databases">
        <authorList>
            <person name="Chen Y."/>
            <person name="Shah S."/>
            <person name="Dougan E. K."/>
            <person name="Thang M."/>
            <person name="Chan C."/>
        </authorList>
    </citation>
    <scope>NUCLEOTIDE SEQUENCE</scope>
</reference>
<dbReference type="SUPFAM" id="SSF56112">
    <property type="entry name" value="Protein kinase-like (PK-like)"/>
    <property type="match status" value="1"/>
</dbReference>
<keyword evidence="2" id="KW-0808">Transferase</keyword>